<dbReference type="EMBL" id="FOXW01000001">
    <property type="protein sequence ID" value="SFP95567.1"/>
    <property type="molecule type" value="Genomic_DNA"/>
</dbReference>
<dbReference type="PANTHER" id="PTHR13847:SF274">
    <property type="entry name" value="RIESKE 2FE-2S IRON-SULFUR PROTEIN YHFW-RELATED"/>
    <property type="match status" value="1"/>
</dbReference>
<keyword evidence="4" id="KW-0411">Iron-sulfur</keyword>
<dbReference type="Proteomes" id="UP000199136">
    <property type="component" value="Unassembled WGS sequence"/>
</dbReference>
<dbReference type="InterPro" id="IPR005805">
    <property type="entry name" value="Rieske_Fe-S_prot_C"/>
</dbReference>
<accession>A0A1I5UKJ2</accession>
<dbReference type="InterPro" id="IPR017941">
    <property type="entry name" value="Rieske_2Fe-2S"/>
</dbReference>
<dbReference type="PANTHER" id="PTHR13847">
    <property type="entry name" value="SARCOSINE DEHYDROGENASE-RELATED"/>
    <property type="match status" value="1"/>
</dbReference>
<dbReference type="InterPro" id="IPR036188">
    <property type="entry name" value="FAD/NAD-bd_sf"/>
</dbReference>
<dbReference type="Gene3D" id="3.50.50.60">
    <property type="entry name" value="FAD/NAD(P)-binding domain"/>
    <property type="match status" value="1"/>
</dbReference>
<evidence type="ECO:0000256" key="3">
    <source>
        <dbReference type="ARBA" id="ARBA00023004"/>
    </source>
</evidence>
<dbReference type="InterPro" id="IPR006076">
    <property type="entry name" value="FAD-dep_OxRdtase"/>
</dbReference>
<dbReference type="STRING" id="82801.SAMN04488506_0035"/>
<dbReference type="GO" id="GO:0016705">
    <property type="term" value="F:oxidoreductase activity, acting on paired donors, with incorporation or reduction of molecular oxygen"/>
    <property type="evidence" value="ECO:0007669"/>
    <property type="project" value="UniProtKB-ARBA"/>
</dbReference>
<evidence type="ECO:0000256" key="1">
    <source>
        <dbReference type="ARBA" id="ARBA00022714"/>
    </source>
</evidence>
<dbReference type="Pfam" id="PF01266">
    <property type="entry name" value="DAO"/>
    <property type="match status" value="1"/>
</dbReference>
<dbReference type="GO" id="GO:0051537">
    <property type="term" value="F:2 iron, 2 sulfur cluster binding"/>
    <property type="evidence" value="ECO:0007669"/>
    <property type="project" value="UniProtKB-KW"/>
</dbReference>
<evidence type="ECO:0000313" key="7">
    <source>
        <dbReference type="EMBL" id="SFP95567.1"/>
    </source>
</evidence>
<dbReference type="GO" id="GO:0005737">
    <property type="term" value="C:cytoplasm"/>
    <property type="evidence" value="ECO:0007669"/>
    <property type="project" value="TreeGrafter"/>
</dbReference>
<name>A0A1I5UKJ2_9LACT</name>
<evidence type="ECO:0000256" key="4">
    <source>
        <dbReference type="ARBA" id="ARBA00023014"/>
    </source>
</evidence>
<dbReference type="RefSeq" id="WP_092478993.1">
    <property type="nucleotide sequence ID" value="NZ_FOXW01000001.1"/>
</dbReference>
<evidence type="ECO:0000313" key="8">
    <source>
        <dbReference type="Proteomes" id="UP000199136"/>
    </source>
</evidence>
<proteinExistence type="predicted"/>
<dbReference type="InterPro" id="IPR038010">
    <property type="entry name" value="YhfW_C"/>
</dbReference>
<keyword evidence="3" id="KW-0408">Iron</keyword>
<dbReference type="Gene3D" id="2.102.10.10">
    <property type="entry name" value="Rieske [2Fe-2S] iron-sulphur domain"/>
    <property type="match status" value="1"/>
</dbReference>
<dbReference type="SUPFAM" id="SSF51905">
    <property type="entry name" value="FAD/NAD(P)-binding domain"/>
    <property type="match status" value="1"/>
</dbReference>
<dbReference type="FunFam" id="2.102.10.10:FF:000014">
    <property type="entry name" value="Oxidoreductase, FAD dependent"/>
    <property type="match status" value="1"/>
</dbReference>
<keyword evidence="5" id="KW-1015">Disulfide bond</keyword>
<gene>
    <name evidence="7" type="ORF">SAMN04488506_0035</name>
</gene>
<protein>
    <submittedName>
        <fullName evidence="7">Glycine/D-amino acid oxidase</fullName>
    </submittedName>
</protein>
<dbReference type="Pfam" id="PF00355">
    <property type="entry name" value="Rieske"/>
    <property type="match status" value="1"/>
</dbReference>
<evidence type="ECO:0000256" key="5">
    <source>
        <dbReference type="ARBA" id="ARBA00023157"/>
    </source>
</evidence>
<dbReference type="OrthoDB" id="9767869at2"/>
<dbReference type="CDD" id="cd03477">
    <property type="entry name" value="Rieske_YhfW_C"/>
    <property type="match status" value="1"/>
</dbReference>
<feature type="domain" description="Rieske" evidence="6">
    <location>
        <begin position="429"/>
        <end position="514"/>
    </location>
</feature>
<keyword evidence="8" id="KW-1185">Reference proteome</keyword>
<dbReference type="GO" id="GO:0046872">
    <property type="term" value="F:metal ion binding"/>
    <property type="evidence" value="ECO:0007669"/>
    <property type="project" value="UniProtKB-KW"/>
</dbReference>
<dbReference type="Gene3D" id="3.30.9.10">
    <property type="entry name" value="D-Amino Acid Oxidase, subunit A, domain 2"/>
    <property type="match status" value="1"/>
</dbReference>
<organism evidence="7 8">
    <name type="scientific">Desemzia incerta</name>
    <dbReference type="NCBI Taxonomy" id="82801"/>
    <lineage>
        <taxon>Bacteria</taxon>
        <taxon>Bacillati</taxon>
        <taxon>Bacillota</taxon>
        <taxon>Bacilli</taxon>
        <taxon>Lactobacillales</taxon>
        <taxon>Carnobacteriaceae</taxon>
        <taxon>Desemzia</taxon>
    </lineage>
</organism>
<dbReference type="PROSITE" id="PS51296">
    <property type="entry name" value="RIESKE"/>
    <property type="match status" value="1"/>
</dbReference>
<evidence type="ECO:0000259" key="6">
    <source>
        <dbReference type="PROSITE" id="PS51296"/>
    </source>
</evidence>
<dbReference type="GO" id="GO:0004497">
    <property type="term" value="F:monooxygenase activity"/>
    <property type="evidence" value="ECO:0007669"/>
    <property type="project" value="UniProtKB-ARBA"/>
</dbReference>
<keyword evidence="2" id="KW-0479">Metal-binding</keyword>
<reference evidence="7 8" key="1">
    <citation type="submission" date="2016-10" db="EMBL/GenBank/DDBJ databases">
        <authorList>
            <person name="de Groot N.N."/>
        </authorList>
    </citation>
    <scope>NUCLEOTIDE SEQUENCE [LARGE SCALE GENOMIC DNA]</scope>
    <source>
        <strain evidence="7 8">DSM 20581</strain>
    </source>
</reference>
<dbReference type="PRINTS" id="PR00162">
    <property type="entry name" value="RIESKE"/>
</dbReference>
<dbReference type="InterPro" id="IPR036922">
    <property type="entry name" value="Rieske_2Fe-2S_sf"/>
</dbReference>
<dbReference type="AlphaFoldDB" id="A0A1I5UKJ2"/>
<dbReference type="SUPFAM" id="SSF50022">
    <property type="entry name" value="ISP domain"/>
    <property type="match status" value="1"/>
</dbReference>
<evidence type="ECO:0000256" key="2">
    <source>
        <dbReference type="ARBA" id="ARBA00022723"/>
    </source>
</evidence>
<sequence>MNSHDIKTSLPFPKSFWTAQQTTPEFPVLKENHKTEIGIVGGGIVGIISAYLLAKAGKKVTLIEAGRLINGVTGHTTAKITAQHSLIYDQLIKTLGEDKAKQYYDANIDGLESIRQLIKELSIECAYETKDSFIYAESHYGKRKLEREAAAYQTLGINGELTKENSDLPFPIKEALVMYDQAQFDPVLFLTALVREIIRLGGTIFEHTRAMEILKETTPLILTENNSLILCKKIIMATHYPINDADGLYFTRLSIHRSYAMVTRATGKIPEGMYINVEQPARSIRSVQGKYGEPLLLVGGEGHQTGKSSQKTIFHYQDLEEFGKKYFGGQSPLHMWSSQDLQTLDKVPYIGQMTKQNDTILVATGFNKWGMSAGAVAAKLLTDTILGQKNRYASLFDPTRKKLKLVDTKTFLWKNTSVGKDFVVGKLKRPDKKLSDLALDEGGLVSIQGEKVGAYRDEQGHLHKVVPVCTHLGCSLDWNDAERSWDCACHGSRFSYKGEVLEGPAVKPLPSSDI</sequence>
<keyword evidence="1" id="KW-0001">2Fe-2S</keyword>
<dbReference type="GO" id="GO:0016020">
    <property type="term" value="C:membrane"/>
    <property type="evidence" value="ECO:0007669"/>
    <property type="project" value="InterPro"/>
</dbReference>